<dbReference type="PANTHER" id="PTHR33052">
    <property type="entry name" value="DUF4228 DOMAIN PROTEIN-RELATED"/>
    <property type="match status" value="1"/>
</dbReference>
<evidence type="ECO:0000256" key="1">
    <source>
        <dbReference type="SAM" id="MobiDB-lite"/>
    </source>
</evidence>
<proteinExistence type="predicted"/>
<evidence type="ECO:0000313" key="2">
    <source>
        <dbReference type="EMBL" id="KAI5067723.1"/>
    </source>
</evidence>
<name>A0A9D4UGX3_ADICA</name>
<dbReference type="Pfam" id="PF14009">
    <property type="entry name" value="PADRE"/>
    <property type="match status" value="1"/>
</dbReference>
<dbReference type="Proteomes" id="UP000886520">
    <property type="component" value="Chromosome 17"/>
</dbReference>
<sequence>MGGHLSCMYAGMSSANREPCINNNGSAGVLKVVLAYEGRTCEFSEPVKVAELMLEFPNHFVAEFVHGGKHVPPPAPGASTTAPMPVHSKRVSPLPADHDAQLSHVYLLLPMHRLNTRLSADELSVISTLAATPAAPTTATPQCASQSLAKATHTSCKVTPLSARHYQEAAAAHTPAACDNNSGNCNVSIAKSYSVPILELLEKVGSMEQCDADKNANQHLHILRSKSWTPKLETILESAHLVYL</sequence>
<dbReference type="OrthoDB" id="1922322at2759"/>
<keyword evidence="3" id="KW-1185">Reference proteome</keyword>
<dbReference type="EMBL" id="JABFUD020000017">
    <property type="protein sequence ID" value="KAI5067723.1"/>
    <property type="molecule type" value="Genomic_DNA"/>
</dbReference>
<evidence type="ECO:0000313" key="3">
    <source>
        <dbReference type="Proteomes" id="UP000886520"/>
    </source>
</evidence>
<gene>
    <name evidence="2" type="ORF">GOP47_0018251</name>
</gene>
<organism evidence="2 3">
    <name type="scientific">Adiantum capillus-veneris</name>
    <name type="common">Maidenhair fern</name>
    <dbReference type="NCBI Taxonomy" id="13818"/>
    <lineage>
        <taxon>Eukaryota</taxon>
        <taxon>Viridiplantae</taxon>
        <taxon>Streptophyta</taxon>
        <taxon>Embryophyta</taxon>
        <taxon>Tracheophyta</taxon>
        <taxon>Polypodiopsida</taxon>
        <taxon>Polypodiidae</taxon>
        <taxon>Polypodiales</taxon>
        <taxon>Pteridineae</taxon>
        <taxon>Pteridaceae</taxon>
        <taxon>Vittarioideae</taxon>
        <taxon>Adiantum</taxon>
    </lineage>
</organism>
<dbReference type="InterPro" id="IPR025322">
    <property type="entry name" value="PADRE_dom"/>
</dbReference>
<protein>
    <submittedName>
        <fullName evidence="2">Uncharacterized protein</fullName>
    </submittedName>
</protein>
<feature type="region of interest" description="Disordered" evidence="1">
    <location>
        <begin position="73"/>
        <end position="94"/>
    </location>
</feature>
<accession>A0A9D4UGX3</accession>
<dbReference type="AlphaFoldDB" id="A0A9D4UGX3"/>
<reference evidence="2" key="1">
    <citation type="submission" date="2021-01" db="EMBL/GenBank/DDBJ databases">
        <title>Adiantum capillus-veneris genome.</title>
        <authorList>
            <person name="Fang Y."/>
            <person name="Liao Q."/>
        </authorList>
    </citation>
    <scope>NUCLEOTIDE SEQUENCE</scope>
    <source>
        <strain evidence="2">H3</strain>
        <tissue evidence="2">Leaf</tissue>
    </source>
</reference>
<comment type="caution">
    <text evidence="2">The sequence shown here is derived from an EMBL/GenBank/DDBJ whole genome shotgun (WGS) entry which is preliminary data.</text>
</comment>